<proteinExistence type="predicted"/>
<dbReference type="EMBL" id="JAGSXJ010000002">
    <property type="protein sequence ID" value="KAH6695077.1"/>
    <property type="molecule type" value="Genomic_DNA"/>
</dbReference>
<keyword evidence="2" id="KW-1185">Reference proteome</keyword>
<sequence length="156" mass="17093">MRTPRSRRSVEVSSIGCRRSGCVVVVVVVFAGLKSMPGNYDAFWTKVPGIGRRHGWMALRGAQTPLVDPGFVQFPRCRFPFLARWEVQSFLVGVVEVCVPVCRGTMRTGWGRREKHQRWGEGGEGAAIGMPAVDQGGVKRERVLFCSSGQGGQGRG</sequence>
<organism evidence="1 2">
    <name type="scientific">Plectosphaerella plurivora</name>
    <dbReference type="NCBI Taxonomy" id="936078"/>
    <lineage>
        <taxon>Eukaryota</taxon>
        <taxon>Fungi</taxon>
        <taxon>Dikarya</taxon>
        <taxon>Ascomycota</taxon>
        <taxon>Pezizomycotina</taxon>
        <taxon>Sordariomycetes</taxon>
        <taxon>Hypocreomycetidae</taxon>
        <taxon>Glomerellales</taxon>
        <taxon>Plectosphaerellaceae</taxon>
        <taxon>Plectosphaerella</taxon>
    </lineage>
</organism>
<protein>
    <submittedName>
        <fullName evidence="1">Uncharacterized protein</fullName>
    </submittedName>
</protein>
<dbReference type="AlphaFoldDB" id="A0A9P8VL93"/>
<dbReference type="Proteomes" id="UP000770015">
    <property type="component" value="Unassembled WGS sequence"/>
</dbReference>
<evidence type="ECO:0000313" key="1">
    <source>
        <dbReference type="EMBL" id="KAH6695077.1"/>
    </source>
</evidence>
<gene>
    <name evidence="1" type="ORF">F5X68DRAFT_28370</name>
</gene>
<evidence type="ECO:0000313" key="2">
    <source>
        <dbReference type="Proteomes" id="UP000770015"/>
    </source>
</evidence>
<reference evidence="1" key="1">
    <citation type="journal article" date="2021" name="Nat. Commun.">
        <title>Genetic determinants of endophytism in the Arabidopsis root mycobiome.</title>
        <authorList>
            <person name="Mesny F."/>
            <person name="Miyauchi S."/>
            <person name="Thiergart T."/>
            <person name="Pickel B."/>
            <person name="Atanasova L."/>
            <person name="Karlsson M."/>
            <person name="Huettel B."/>
            <person name="Barry K.W."/>
            <person name="Haridas S."/>
            <person name="Chen C."/>
            <person name="Bauer D."/>
            <person name="Andreopoulos W."/>
            <person name="Pangilinan J."/>
            <person name="LaButti K."/>
            <person name="Riley R."/>
            <person name="Lipzen A."/>
            <person name="Clum A."/>
            <person name="Drula E."/>
            <person name="Henrissat B."/>
            <person name="Kohler A."/>
            <person name="Grigoriev I.V."/>
            <person name="Martin F.M."/>
            <person name="Hacquard S."/>
        </authorList>
    </citation>
    <scope>NUCLEOTIDE SEQUENCE</scope>
    <source>
        <strain evidence="1">MPI-SDFR-AT-0117</strain>
    </source>
</reference>
<name>A0A9P8VL93_9PEZI</name>
<comment type="caution">
    <text evidence="1">The sequence shown here is derived from an EMBL/GenBank/DDBJ whole genome shotgun (WGS) entry which is preliminary data.</text>
</comment>
<accession>A0A9P8VL93</accession>